<name>A0A2X0PFB5_9BASI</name>
<feature type="compositionally biased region" description="Low complexity" evidence="1">
    <location>
        <begin position="45"/>
        <end position="55"/>
    </location>
</feature>
<evidence type="ECO:0000313" key="3">
    <source>
        <dbReference type="Proteomes" id="UP000249464"/>
    </source>
</evidence>
<accession>A0A2X0PFB5</accession>
<evidence type="ECO:0000313" key="2">
    <source>
        <dbReference type="EMBL" id="SGY80984.1"/>
    </source>
</evidence>
<evidence type="ECO:0000256" key="1">
    <source>
        <dbReference type="SAM" id="MobiDB-lite"/>
    </source>
</evidence>
<feature type="region of interest" description="Disordered" evidence="1">
    <location>
        <begin position="9"/>
        <end position="62"/>
    </location>
</feature>
<dbReference type="Proteomes" id="UP000249464">
    <property type="component" value="Unassembled WGS sequence"/>
</dbReference>
<sequence>MWCYRLVQRSSGNPSGLHPGDQADDATRPYEMDVRPSCSPPSLPLNPLSSPYSGPCTHHKKH</sequence>
<organism evidence="2 3">
    <name type="scientific">Microbotryum silenes-dioicae</name>
    <dbReference type="NCBI Taxonomy" id="796604"/>
    <lineage>
        <taxon>Eukaryota</taxon>
        <taxon>Fungi</taxon>
        <taxon>Dikarya</taxon>
        <taxon>Basidiomycota</taxon>
        <taxon>Pucciniomycotina</taxon>
        <taxon>Microbotryomycetes</taxon>
        <taxon>Microbotryales</taxon>
        <taxon>Microbotryaceae</taxon>
        <taxon>Microbotryum</taxon>
    </lineage>
</organism>
<protein>
    <submittedName>
        <fullName evidence="2">BQ5605_C009g05429 protein</fullName>
    </submittedName>
</protein>
<dbReference type="EMBL" id="FQNC01000049">
    <property type="protein sequence ID" value="SGY80984.1"/>
    <property type="molecule type" value="Genomic_DNA"/>
</dbReference>
<dbReference type="AlphaFoldDB" id="A0A2X0PFB5"/>
<gene>
    <name evidence="2" type="primary">BQ5605_C009g05429</name>
    <name evidence="2" type="ORF">BQ5605_C009G05429</name>
</gene>
<keyword evidence="3" id="KW-1185">Reference proteome</keyword>
<feature type="compositionally biased region" description="Basic and acidic residues" evidence="1">
    <location>
        <begin position="25"/>
        <end position="34"/>
    </location>
</feature>
<reference evidence="2 3" key="1">
    <citation type="submission" date="2016-11" db="EMBL/GenBank/DDBJ databases">
        <authorList>
            <person name="Jaros S."/>
            <person name="Januszkiewicz K."/>
            <person name="Wedrychowicz H."/>
        </authorList>
    </citation>
    <scope>NUCLEOTIDE SEQUENCE [LARGE SCALE GENOMIC DNA]</scope>
</reference>
<proteinExistence type="predicted"/>